<dbReference type="Proteomes" id="UP000076502">
    <property type="component" value="Unassembled WGS sequence"/>
</dbReference>
<keyword evidence="2" id="KW-0963">Cytoplasm</keyword>
<sequence>MAKKTAILLIADGSEEMEAVITTDILRRAGIDVTVAGLAEKESVKCSRDVKICVDAKLKDAVQQKYDVVILPGGLGGSEAFASSAEVGNLLQQQEKENRVIAAICAAPVALKAHGISKGKQLTSYPSMKEKLVDEYKYLEDKVVTDGNLITSRGPATAFAFGLAIVEKLLDKETANNVAKGMLYTE</sequence>
<dbReference type="InterPro" id="IPR050325">
    <property type="entry name" value="Prot/Nucl_acid_deglycase"/>
</dbReference>
<keyword evidence="3" id="KW-0558">Oxidation</keyword>
<dbReference type="GO" id="GO:0046295">
    <property type="term" value="P:glycolate biosynthetic process"/>
    <property type="evidence" value="ECO:0007669"/>
    <property type="project" value="TreeGrafter"/>
</dbReference>
<dbReference type="Pfam" id="PF01965">
    <property type="entry name" value="DJ-1_PfpI"/>
    <property type="match status" value="1"/>
</dbReference>
<dbReference type="SUPFAM" id="SSF52317">
    <property type="entry name" value="Class I glutamine amidotransferase-like"/>
    <property type="match status" value="1"/>
</dbReference>
<keyword evidence="6" id="KW-1185">Reference proteome</keyword>
<evidence type="ECO:0000256" key="1">
    <source>
        <dbReference type="ARBA" id="ARBA00004496"/>
    </source>
</evidence>
<evidence type="ECO:0000259" key="4">
    <source>
        <dbReference type="Pfam" id="PF01965"/>
    </source>
</evidence>
<evidence type="ECO:0000313" key="5">
    <source>
        <dbReference type="EMBL" id="KZC11793.1"/>
    </source>
</evidence>
<comment type="subcellular location">
    <subcellularLocation>
        <location evidence="1">Cytoplasm</location>
    </subcellularLocation>
</comment>
<dbReference type="GO" id="GO:1903189">
    <property type="term" value="P:glyoxal metabolic process"/>
    <property type="evidence" value="ECO:0007669"/>
    <property type="project" value="TreeGrafter"/>
</dbReference>
<evidence type="ECO:0000313" key="6">
    <source>
        <dbReference type="Proteomes" id="UP000076502"/>
    </source>
</evidence>
<dbReference type="FunFam" id="3.40.50.880:FF:000022">
    <property type="entry name" value="protein deglycase DJ-1"/>
    <property type="match status" value="1"/>
</dbReference>
<dbReference type="EMBL" id="KQ434931">
    <property type="protein sequence ID" value="KZC11793.1"/>
    <property type="molecule type" value="Genomic_DNA"/>
</dbReference>
<dbReference type="CDD" id="cd03135">
    <property type="entry name" value="GATase1_DJ-1"/>
    <property type="match status" value="1"/>
</dbReference>
<dbReference type="AlphaFoldDB" id="A0A154PJ12"/>
<dbReference type="NCBIfam" id="TIGR01383">
    <property type="entry name" value="not_thiJ"/>
    <property type="match status" value="1"/>
</dbReference>
<dbReference type="InterPro" id="IPR002818">
    <property type="entry name" value="DJ-1/PfpI"/>
</dbReference>
<dbReference type="GO" id="GO:0051896">
    <property type="term" value="P:regulation of phosphatidylinositol 3-kinase/protein kinase B signal transduction"/>
    <property type="evidence" value="ECO:0007669"/>
    <property type="project" value="UniProtKB-ARBA"/>
</dbReference>
<protein>
    <submittedName>
        <fullName evidence="5">Protein DJ-1</fullName>
    </submittedName>
</protein>
<dbReference type="Gene3D" id="3.40.50.880">
    <property type="match status" value="1"/>
</dbReference>
<dbReference type="GO" id="GO:0005739">
    <property type="term" value="C:mitochondrion"/>
    <property type="evidence" value="ECO:0007669"/>
    <property type="project" value="TreeGrafter"/>
</dbReference>
<reference evidence="5 6" key="1">
    <citation type="submission" date="2015-07" db="EMBL/GenBank/DDBJ databases">
        <title>The genome of Dufourea novaeangliae.</title>
        <authorList>
            <person name="Pan H."/>
            <person name="Kapheim K."/>
        </authorList>
    </citation>
    <scope>NUCLEOTIDE SEQUENCE [LARGE SCALE GENOMIC DNA]</scope>
    <source>
        <strain evidence="5">0120121106</strain>
        <tissue evidence="5">Whole body</tissue>
    </source>
</reference>
<dbReference type="InterPro" id="IPR029062">
    <property type="entry name" value="Class_I_gatase-like"/>
</dbReference>
<proteinExistence type="predicted"/>
<evidence type="ECO:0000256" key="2">
    <source>
        <dbReference type="ARBA" id="ARBA00022490"/>
    </source>
</evidence>
<dbReference type="OrthoDB" id="543156at2759"/>
<organism evidence="5 6">
    <name type="scientific">Dufourea novaeangliae</name>
    <name type="common">Sweat bee</name>
    <dbReference type="NCBI Taxonomy" id="178035"/>
    <lineage>
        <taxon>Eukaryota</taxon>
        <taxon>Metazoa</taxon>
        <taxon>Ecdysozoa</taxon>
        <taxon>Arthropoda</taxon>
        <taxon>Hexapoda</taxon>
        <taxon>Insecta</taxon>
        <taxon>Pterygota</taxon>
        <taxon>Neoptera</taxon>
        <taxon>Endopterygota</taxon>
        <taxon>Hymenoptera</taxon>
        <taxon>Apocrita</taxon>
        <taxon>Aculeata</taxon>
        <taxon>Apoidea</taxon>
        <taxon>Anthophila</taxon>
        <taxon>Halictidae</taxon>
        <taxon>Rophitinae</taxon>
        <taxon>Dufourea</taxon>
    </lineage>
</organism>
<accession>A0A154PJ12</accession>
<dbReference type="PANTHER" id="PTHR48094:SF12">
    <property type="entry name" value="PARKINSON DISEASE PROTEIN 7 HOMOLOG"/>
    <property type="match status" value="1"/>
</dbReference>
<name>A0A154PJ12_DUFNO</name>
<evidence type="ECO:0000256" key="3">
    <source>
        <dbReference type="ARBA" id="ARBA00023097"/>
    </source>
</evidence>
<feature type="domain" description="DJ-1/PfpI" evidence="4">
    <location>
        <begin position="4"/>
        <end position="167"/>
    </location>
</feature>
<dbReference type="GO" id="GO:0005634">
    <property type="term" value="C:nucleus"/>
    <property type="evidence" value="ECO:0007669"/>
    <property type="project" value="TreeGrafter"/>
</dbReference>
<dbReference type="InterPro" id="IPR006287">
    <property type="entry name" value="DJ-1"/>
</dbReference>
<dbReference type="GO" id="GO:0006979">
    <property type="term" value="P:response to oxidative stress"/>
    <property type="evidence" value="ECO:0007669"/>
    <property type="project" value="UniProtKB-ARBA"/>
</dbReference>
<gene>
    <name evidence="5" type="ORF">WN55_03630</name>
</gene>
<dbReference type="STRING" id="178035.A0A154PJ12"/>
<dbReference type="PANTHER" id="PTHR48094">
    <property type="entry name" value="PROTEIN/NUCLEIC ACID DEGLYCASE DJ-1-RELATED"/>
    <property type="match status" value="1"/>
</dbReference>